<dbReference type="EMBL" id="ML996694">
    <property type="protein sequence ID" value="KAF2401023.1"/>
    <property type="molecule type" value="Genomic_DNA"/>
</dbReference>
<gene>
    <name evidence="1" type="ORF">EJ06DRAFT_417464</name>
</gene>
<dbReference type="Proteomes" id="UP000799640">
    <property type="component" value="Unassembled WGS sequence"/>
</dbReference>
<evidence type="ECO:0000313" key="2">
    <source>
        <dbReference type="Proteomes" id="UP000799640"/>
    </source>
</evidence>
<organism evidence="1 2">
    <name type="scientific">Trichodelitschia bisporula</name>
    <dbReference type="NCBI Taxonomy" id="703511"/>
    <lineage>
        <taxon>Eukaryota</taxon>
        <taxon>Fungi</taxon>
        <taxon>Dikarya</taxon>
        <taxon>Ascomycota</taxon>
        <taxon>Pezizomycotina</taxon>
        <taxon>Dothideomycetes</taxon>
        <taxon>Dothideomycetes incertae sedis</taxon>
        <taxon>Phaeotrichales</taxon>
        <taxon>Phaeotrichaceae</taxon>
        <taxon>Trichodelitschia</taxon>
    </lineage>
</organism>
<dbReference type="AlphaFoldDB" id="A0A6G1HY89"/>
<evidence type="ECO:0000313" key="1">
    <source>
        <dbReference type="EMBL" id="KAF2401023.1"/>
    </source>
</evidence>
<proteinExistence type="predicted"/>
<name>A0A6G1HY89_9PEZI</name>
<protein>
    <submittedName>
        <fullName evidence="1">Uncharacterized protein</fullName>
    </submittedName>
</protein>
<sequence>MMGSTQTYVVFTGKAILACRAMSATQNFSSLWLGVSRARGGRAALGFVDGGWAGCGYSCLGGCGDGDSRDARNTGVDGQWWWWWW</sequence>
<keyword evidence="2" id="KW-1185">Reference proteome</keyword>
<accession>A0A6G1HY89</accession>
<reference evidence="1" key="1">
    <citation type="journal article" date="2020" name="Stud. Mycol.">
        <title>101 Dothideomycetes genomes: a test case for predicting lifestyles and emergence of pathogens.</title>
        <authorList>
            <person name="Haridas S."/>
            <person name="Albert R."/>
            <person name="Binder M."/>
            <person name="Bloem J."/>
            <person name="Labutti K."/>
            <person name="Salamov A."/>
            <person name="Andreopoulos B."/>
            <person name="Baker S."/>
            <person name="Barry K."/>
            <person name="Bills G."/>
            <person name="Bluhm B."/>
            <person name="Cannon C."/>
            <person name="Castanera R."/>
            <person name="Culley D."/>
            <person name="Daum C."/>
            <person name="Ezra D."/>
            <person name="Gonzalez J."/>
            <person name="Henrissat B."/>
            <person name="Kuo A."/>
            <person name="Liang C."/>
            <person name="Lipzen A."/>
            <person name="Lutzoni F."/>
            <person name="Magnuson J."/>
            <person name="Mondo S."/>
            <person name="Nolan M."/>
            <person name="Ohm R."/>
            <person name="Pangilinan J."/>
            <person name="Park H.-J."/>
            <person name="Ramirez L."/>
            <person name="Alfaro M."/>
            <person name="Sun H."/>
            <person name="Tritt A."/>
            <person name="Yoshinaga Y."/>
            <person name="Zwiers L.-H."/>
            <person name="Turgeon B."/>
            <person name="Goodwin S."/>
            <person name="Spatafora J."/>
            <person name="Crous P."/>
            <person name="Grigoriev I."/>
        </authorList>
    </citation>
    <scope>NUCLEOTIDE SEQUENCE</scope>
    <source>
        <strain evidence="1">CBS 262.69</strain>
    </source>
</reference>